<dbReference type="PANTHER" id="PTHR33404">
    <property type="entry name" value="CELL DIVISION TOPOLOGICAL SPECIFICITY FACTOR HOMOLOG, CHLOROPLASTIC"/>
    <property type="match status" value="1"/>
</dbReference>
<dbReference type="AlphaFoldDB" id="A0A2I0B7Q7"/>
<dbReference type="PANTHER" id="PTHR33404:SF3">
    <property type="entry name" value="NMDA RECEPTOR SUBUNIT EPSILON-1, PUTATIVE (DUF3598)-RELATED"/>
    <property type="match status" value="1"/>
</dbReference>
<evidence type="ECO:0000313" key="1">
    <source>
        <dbReference type="EMBL" id="PKA63835.1"/>
    </source>
</evidence>
<protein>
    <submittedName>
        <fullName evidence="1">Uncharacterized protein</fullName>
    </submittedName>
</protein>
<dbReference type="SUPFAM" id="SSF50814">
    <property type="entry name" value="Lipocalins"/>
    <property type="match status" value="1"/>
</dbReference>
<organism evidence="1 2">
    <name type="scientific">Apostasia shenzhenica</name>
    <dbReference type="NCBI Taxonomy" id="1088818"/>
    <lineage>
        <taxon>Eukaryota</taxon>
        <taxon>Viridiplantae</taxon>
        <taxon>Streptophyta</taxon>
        <taxon>Embryophyta</taxon>
        <taxon>Tracheophyta</taxon>
        <taxon>Spermatophyta</taxon>
        <taxon>Magnoliopsida</taxon>
        <taxon>Liliopsida</taxon>
        <taxon>Asparagales</taxon>
        <taxon>Orchidaceae</taxon>
        <taxon>Apostasioideae</taxon>
        <taxon>Apostasia</taxon>
    </lineage>
</organism>
<dbReference type="Proteomes" id="UP000236161">
    <property type="component" value="Unassembled WGS sequence"/>
</dbReference>
<dbReference type="GO" id="GO:0010020">
    <property type="term" value="P:chloroplast fission"/>
    <property type="evidence" value="ECO:0007669"/>
    <property type="project" value="TreeGrafter"/>
</dbReference>
<dbReference type="InterPro" id="IPR012674">
    <property type="entry name" value="Calycin"/>
</dbReference>
<proteinExistence type="predicted"/>
<dbReference type="STRING" id="1088818.A0A2I0B7Q7"/>
<keyword evidence="2" id="KW-1185">Reference proteome</keyword>
<dbReference type="EMBL" id="KZ451906">
    <property type="protein sequence ID" value="PKA63835.1"/>
    <property type="molecule type" value="Genomic_DNA"/>
</dbReference>
<dbReference type="Gene3D" id="2.40.128.20">
    <property type="match status" value="1"/>
</dbReference>
<reference evidence="1 2" key="1">
    <citation type="journal article" date="2017" name="Nature">
        <title>The Apostasia genome and the evolution of orchids.</title>
        <authorList>
            <person name="Zhang G.Q."/>
            <person name="Liu K.W."/>
            <person name="Li Z."/>
            <person name="Lohaus R."/>
            <person name="Hsiao Y.Y."/>
            <person name="Niu S.C."/>
            <person name="Wang J.Y."/>
            <person name="Lin Y.C."/>
            <person name="Xu Q."/>
            <person name="Chen L.J."/>
            <person name="Yoshida K."/>
            <person name="Fujiwara S."/>
            <person name="Wang Z.W."/>
            <person name="Zhang Y.Q."/>
            <person name="Mitsuda N."/>
            <person name="Wang M."/>
            <person name="Liu G.H."/>
            <person name="Pecoraro L."/>
            <person name="Huang H.X."/>
            <person name="Xiao X.J."/>
            <person name="Lin M."/>
            <person name="Wu X.Y."/>
            <person name="Wu W.L."/>
            <person name="Chen Y.Y."/>
            <person name="Chang S.B."/>
            <person name="Sakamoto S."/>
            <person name="Ohme-Takagi M."/>
            <person name="Yagi M."/>
            <person name="Zeng S.J."/>
            <person name="Shen C.Y."/>
            <person name="Yeh C.M."/>
            <person name="Luo Y.B."/>
            <person name="Tsai W.C."/>
            <person name="Van de Peer Y."/>
            <person name="Liu Z.J."/>
        </authorList>
    </citation>
    <scope>NUCLEOTIDE SEQUENCE [LARGE SCALE GENOMIC DNA]</scope>
    <source>
        <strain evidence="2">cv. Shenzhen</strain>
        <tissue evidence="1">Stem</tissue>
    </source>
</reference>
<gene>
    <name evidence="1" type="ORF">AXF42_Ash004844</name>
</gene>
<name>A0A2I0B7Q7_9ASPA</name>
<accession>A0A2I0B7Q7</accession>
<dbReference type="OrthoDB" id="1908268at2759"/>
<evidence type="ECO:0000313" key="2">
    <source>
        <dbReference type="Proteomes" id="UP000236161"/>
    </source>
</evidence>
<sequence length="172" mass="19109">MYVFSRNLKLPSRHPSVVCESCLYSLNKDMRARAFHIMDPSGVLDTLLIFLEQRDEAAPCILSCGFSDDQDKISLLLGQWNSLSITKRSGIYGATIEKAETVTKLEVTRGGQLIHEFSSLSYGSGATTNVNWRGKISRNIINYDGGFHVTILLGGMYMGFPCDIFKSVVESQ</sequence>